<sequence>MVARHMSRSDAFGRPTFCTLPTYLRAFVFAYTPIVISMPLFFFQFKRHTREIPSTADVAHSERKEIFKLIPLVLACFCCGFEMSHLHCNCIFPRAFIHYGTSLAYRPVFSLFPLHGGCQGMKGNGMG</sequence>
<dbReference type="Proteomes" id="UP001595075">
    <property type="component" value="Unassembled WGS sequence"/>
</dbReference>
<comment type="caution">
    <text evidence="2">The sequence shown here is derived from an EMBL/GenBank/DDBJ whole genome shotgun (WGS) entry which is preliminary data.</text>
</comment>
<reference evidence="2 3" key="1">
    <citation type="journal article" date="2024" name="Commun. Biol.">
        <title>Comparative genomic analysis of thermophilic fungi reveals convergent evolutionary adaptations and gene losses.</title>
        <authorList>
            <person name="Steindorff A.S."/>
            <person name="Aguilar-Pontes M.V."/>
            <person name="Robinson A.J."/>
            <person name="Andreopoulos B."/>
            <person name="LaButti K."/>
            <person name="Kuo A."/>
            <person name="Mondo S."/>
            <person name="Riley R."/>
            <person name="Otillar R."/>
            <person name="Haridas S."/>
            <person name="Lipzen A."/>
            <person name="Grimwood J."/>
            <person name="Schmutz J."/>
            <person name="Clum A."/>
            <person name="Reid I.D."/>
            <person name="Moisan M.C."/>
            <person name="Butler G."/>
            <person name="Nguyen T.T.M."/>
            <person name="Dewar K."/>
            <person name="Conant G."/>
            <person name="Drula E."/>
            <person name="Henrissat B."/>
            <person name="Hansel C."/>
            <person name="Singer S."/>
            <person name="Hutchinson M.I."/>
            <person name="de Vries R.P."/>
            <person name="Natvig D.O."/>
            <person name="Powell A.J."/>
            <person name="Tsang A."/>
            <person name="Grigoriev I.V."/>
        </authorList>
    </citation>
    <scope>NUCLEOTIDE SEQUENCE [LARGE SCALE GENOMIC DNA]</scope>
    <source>
        <strain evidence="2 3">CBS 494.80</strain>
    </source>
</reference>
<accession>A0ABR4D0W9</accession>
<feature type="transmembrane region" description="Helical" evidence="1">
    <location>
        <begin position="23"/>
        <end position="45"/>
    </location>
</feature>
<gene>
    <name evidence="2" type="ORF">VTL71DRAFT_683</name>
</gene>
<keyword evidence="3" id="KW-1185">Reference proteome</keyword>
<keyword evidence="1" id="KW-1133">Transmembrane helix</keyword>
<name>A0ABR4D0W9_9HELO</name>
<evidence type="ECO:0000256" key="1">
    <source>
        <dbReference type="SAM" id="Phobius"/>
    </source>
</evidence>
<evidence type="ECO:0000313" key="2">
    <source>
        <dbReference type="EMBL" id="KAL2075740.1"/>
    </source>
</evidence>
<organism evidence="2 3">
    <name type="scientific">Oculimacula yallundae</name>
    <dbReference type="NCBI Taxonomy" id="86028"/>
    <lineage>
        <taxon>Eukaryota</taxon>
        <taxon>Fungi</taxon>
        <taxon>Dikarya</taxon>
        <taxon>Ascomycota</taxon>
        <taxon>Pezizomycotina</taxon>
        <taxon>Leotiomycetes</taxon>
        <taxon>Helotiales</taxon>
        <taxon>Ploettnerulaceae</taxon>
        <taxon>Oculimacula</taxon>
    </lineage>
</organism>
<evidence type="ECO:0000313" key="3">
    <source>
        <dbReference type="Proteomes" id="UP001595075"/>
    </source>
</evidence>
<dbReference type="EMBL" id="JAZHXI010000001">
    <property type="protein sequence ID" value="KAL2075740.1"/>
    <property type="molecule type" value="Genomic_DNA"/>
</dbReference>
<keyword evidence="1" id="KW-0472">Membrane</keyword>
<proteinExistence type="predicted"/>
<keyword evidence="1" id="KW-0812">Transmembrane</keyword>
<protein>
    <submittedName>
        <fullName evidence="2">Uncharacterized protein</fullName>
    </submittedName>
</protein>